<accession>A0AAV6JJF4</accession>
<name>A0AAV6JJF4_9ERIC</name>
<feature type="compositionally biased region" description="Polar residues" evidence="1">
    <location>
        <begin position="91"/>
        <end position="102"/>
    </location>
</feature>
<dbReference type="EMBL" id="JACTNZ010000007">
    <property type="protein sequence ID" value="KAG5539669.1"/>
    <property type="molecule type" value="Genomic_DNA"/>
</dbReference>
<feature type="region of interest" description="Disordered" evidence="1">
    <location>
        <begin position="48"/>
        <end position="102"/>
    </location>
</feature>
<reference evidence="2" key="1">
    <citation type="submission" date="2020-08" db="EMBL/GenBank/DDBJ databases">
        <title>Plant Genome Project.</title>
        <authorList>
            <person name="Zhang R.-G."/>
        </authorList>
    </citation>
    <scope>NUCLEOTIDE SEQUENCE</scope>
    <source>
        <strain evidence="2">WSP0</strain>
        <tissue evidence="2">Leaf</tissue>
    </source>
</reference>
<evidence type="ECO:0000313" key="2">
    <source>
        <dbReference type="EMBL" id="KAG5539669.1"/>
    </source>
</evidence>
<dbReference type="AlphaFoldDB" id="A0AAV6JJF4"/>
<proteinExistence type="predicted"/>
<gene>
    <name evidence="2" type="ORF">RHGRI_020018</name>
</gene>
<evidence type="ECO:0000256" key="1">
    <source>
        <dbReference type="SAM" id="MobiDB-lite"/>
    </source>
</evidence>
<comment type="caution">
    <text evidence="2">The sequence shown here is derived from an EMBL/GenBank/DDBJ whole genome shotgun (WGS) entry which is preliminary data.</text>
</comment>
<sequence length="121" mass="13687">MESGLGRRTEEMRREWREEATWEGVMGVGLKVKPTVEGREVVGVVRRARRMRRSGGGTGGGKWRRDEKKAAAGARKRSEEMESSRRKSQKPHFQQIGNEHTSSTQTLVFSENIVYGCCFSA</sequence>
<dbReference type="Proteomes" id="UP000823749">
    <property type="component" value="Chromosome 7"/>
</dbReference>
<keyword evidence="3" id="KW-1185">Reference proteome</keyword>
<organism evidence="2 3">
    <name type="scientific">Rhododendron griersonianum</name>
    <dbReference type="NCBI Taxonomy" id="479676"/>
    <lineage>
        <taxon>Eukaryota</taxon>
        <taxon>Viridiplantae</taxon>
        <taxon>Streptophyta</taxon>
        <taxon>Embryophyta</taxon>
        <taxon>Tracheophyta</taxon>
        <taxon>Spermatophyta</taxon>
        <taxon>Magnoliopsida</taxon>
        <taxon>eudicotyledons</taxon>
        <taxon>Gunneridae</taxon>
        <taxon>Pentapetalae</taxon>
        <taxon>asterids</taxon>
        <taxon>Ericales</taxon>
        <taxon>Ericaceae</taxon>
        <taxon>Ericoideae</taxon>
        <taxon>Rhodoreae</taxon>
        <taxon>Rhododendron</taxon>
    </lineage>
</organism>
<protein>
    <submittedName>
        <fullName evidence="2">Uncharacterized protein</fullName>
    </submittedName>
</protein>
<evidence type="ECO:0000313" key="3">
    <source>
        <dbReference type="Proteomes" id="UP000823749"/>
    </source>
</evidence>
<feature type="compositionally biased region" description="Basic and acidic residues" evidence="1">
    <location>
        <begin position="63"/>
        <end position="85"/>
    </location>
</feature>